<reference evidence="15 16" key="1">
    <citation type="submission" date="2018-07" db="EMBL/GenBank/DDBJ databases">
        <title>Genomic Encyclopedia of Type Strains, Phase IV (KMG-IV): sequencing the most valuable type-strain genomes for metagenomic binning, comparative biology and taxonomic classification.</title>
        <authorList>
            <person name="Goeker M."/>
        </authorList>
    </citation>
    <scope>NUCLEOTIDE SEQUENCE [LARGE SCALE GENOMIC DNA]</scope>
    <source>
        <strain evidence="15 16">DSM 4134</strain>
    </source>
</reference>
<evidence type="ECO:0000256" key="9">
    <source>
        <dbReference type="ARBA" id="ARBA00022840"/>
    </source>
</evidence>
<evidence type="ECO:0000256" key="13">
    <source>
        <dbReference type="SAM" id="Phobius"/>
    </source>
</evidence>
<dbReference type="SUPFAM" id="SSF55874">
    <property type="entry name" value="ATPase domain of HSP90 chaperone/DNA topoisomerase II/histidine kinase"/>
    <property type="match status" value="1"/>
</dbReference>
<dbReference type="PROSITE" id="PS50109">
    <property type="entry name" value="HIS_KIN"/>
    <property type="match status" value="1"/>
</dbReference>
<dbReference type="GO" id="GO:0016020">
    <property type="term" value="C:membrane"/>
    <property type="evidence" value="ECO:0007669"/>
    <property type="project" value="UniProtKB-SubCell"/>
</dbReference>
<name>A0A3D9LIF4_MARFU</name>
<evidence type="ECO:0000256" key="8">
    <source>
        <dbReference type="ARBA" id="ARBA00022777"/>
    </source>
</evidence>
<feature type="domain" description="Histidine kinase" evidence="14">
    <location>
        <begin position="391"/>
        <end position="589"/>
    </location>
</feature>
<dbReference type="InterPro" id="IPR005467">
    <property type="entry name" value="His_kinase_dom"/>
</dbReference>
<dbReference type="OrthoDB" id="9760839at2"/>
<dbReference type="PANTHER" id="PTHR24421:SF10">
    <property type="entry name" value="NITRATE_NITRITE SENSOR PROTEIN NARQ"/>
    <property type="match status" value="1"/>
</dbReference>
<evidence type="ECO:0000256" key="7">
    <source>
        <dbReference type="ARBA" id="ARBA00022741"/>
    </source>
</evidence>
<dbReference type="RefSeq" id="WP_115866120.1">
    <property type="nucleotide sequence ID" value="NZ_QREG01000001.1"/>
</dbReference>
<dbReference type="InterPro" id="IPR036890">
    <property type="entry name" value="HATPase_C_sf"/>
</dbReference>
<dbReference type="InterPro" id="IPR029095">
    <property type="entry name" value="NarX-like_N"/>
</dbReference>
<evidence type="ECO:0000256" key="3">
    <source>
        <dbReference type="ARBA" id="ARBA00012438"/>
    </source>
</evidence>
<dbReference type="EC" id="2.7.13.3" evidence="3"/>
<dbReference type="EMBL" id="QREG01000001">
    <property type="protein sequence ID" value="REE05603.1"/>
    <property type="molecule type" value="Genomic_DNA"/>
</dbReference>
<dbReference type="SUPFAM" id="SSF55785">
    <property type="entry name" value="PYP-like sensor domain (PAS domain)"/>
    <property type="match status" value="1"/>
</dbReference>
<dbReference type="Pfam" id="PF07730">
    <property type="entry name" value="HisKA_3"/>
    <property type="match status" value="1"/>
</dbReference>
<evidence type="ECO:0000256" key="6">
    <source>
        <dbReference type="ARBA" id="ARBA00022692"/>
    </source>
</evidence>
<gene>
    <name evidence="15" type="ORF">C7460_101120</name>
</gene>
<dbReference type="Pfam" id="PF02518">
    <property type="entry name" value="HATPase_c"/>
    <property type="match status" value="1"/>
</dbReference>
<keyword evidence="12 13" id="KW-0472">Membrane</keyword>
<comment type="subcellular location">
    <subcellularLocation>
        <location evidence="2">Membrane</location>
        <topology evidence="2">Multi-pass membrane protein</topology>
    </subcellularLocation>
</comment>
<dbReference type="GO" id="GO:0005524">
    <property type="term" value="F:ATP binding"/>
    <property type="evidence" value="ECO:0007669"/>
    <property type="project" value="UniProtKB-KW"/>
</dbReference>
<dbReference type="Gene3D" id="1.20.5.1930">
    <property type="match status" value="1"/>
</dbReference>
<evidence type="ECO:0000256" key="10">
    <source>
        <dbReference type="ARBA" id="ARBA00022989"/>
    </source>
</evidence>
<proteinExistence type="predicted"/>
<dbReference type="GO" id="GO:0000155">
    <property type="term" value="F:phosphorelay sensor kinase activity"/>
    <property type="evidence" value="ECO:0007669"/>
    <property type="project" value="InterPro"/>
</dbReference>
<keyword evidence="7" id="KW-0547">Nucleotide-binding</keyword>
<evidence type="ECO:0000256" key="11">
    <source>
        <dbReference type="ARBA" id="ARBA00023012"/>
    </source>
</evidence>
<dbReference type="Gene3D" id="3.30.565.10">
    <property type="entry name" value="Histidine kinase-like ATPase, C-terminal domain"/>
    <property type="match status" value="1"/>
</dbReference>
<dbReference type="PANTHER" id="PTHR24421">
    <property type="entry name" value="NITRATE/NITRITE SENSOR PROTEIN NARX-RELATED"/>
    <property type="match status" value="1"/>
</dbReference>
<comment type="caution">
    <text evidence="15">The sequence shown here is derived from an EMBL/GenBank/DDBJ whole genome shotgun (WGS) entry which is preliminary data.</text>
</comment>
<dbReference type="InterPro" id="IPR050482">
    <property type="entry name" value="Sensor_HK_TwoCompSys"/>
</dbReference>
<evidence type="ECO:0000313" key="15">
    <source>
        <dbReference type="EMBL" id="REE05603.1"/>
    </source>
</evidence>
<keyword evidence="9" id="KW-0067">ATP-binding</keyword>
<accession>A0A3D9LIF4</accession>
<keyword evidence="5" id="KW-0808">Transferase</keyword>
<protein>
    <recommendedName>
        <fullName evidence="3">histidine kinase</fullName>
        <ecNumber evidence="3">2.7.13.3</ecNumber>
    </recommendedName>
</protein>
<dbReference type="InterPro" id="IPR011712">
    <property type="entry name" value="Sig_transdc_His_kin_sub3_dim/P"/>
</dbReference>
<dbReference type="PROSITE" id="PS51257">
    <property type="entry name" value="PROKAR_LIPOPROTEIN"/>
    <property type="match status" value="1"/>
</dbReference>
<dbReference type="InterPro" id="IPR035965">
    <property type="entry name" value="PAS-like_dom_sf"/>
</dbReference>
<dbReference type="Pfam" id="PF13675">
    <property type="entry name" value="PilJ"/>
    <property type="match status" value="1"/>
</dbReference>
<keyword evidence="8 15" id="KW-0418">Kinase</keyword>
<organism evidence="15 16">
    <name type="scientific">Marinoscillum furvescens DSM 4134</name>
    <dbReference type="NCBI Taxonomy" id="1122208"/>
    <lineage>
        <taxon>Bacteria</taxon>
        <taxon>Pseudomonadati</taxon>
        <taxon>Bacteroidota</taxon>
        <taxon>Cytophagia</taxon>
        <taxon>Cytophagales</taxon>
        <taxon>Reichenbachiellaceae</taxon>
        <taxon>Marinoscillum</taxon>
    </lineage>
</organism>
<evidence type="ECO:0000259" key="14">
    <source>
        <dbReference type="PROSITE" id="PS50109"/>
    </source>
</evidence>
<dbReference type="SMART" id="SM00387">
    <property type="entry name" value="HATPase_c"/>
    <property type="match status" value="1"/>
</dbReference>
<keyword evidence="4" id="KW-0597">Phosphoprotein</keyword>
<feature type="transmembrane region" description="Helical" evidence="13">
    <location>
        <begin position="182"/>
        <end position="204"/>
    </location>
</feature>
<evidence type="ECO:0000256" key="12">
    <source>
        <dbReference type="ARBA" id="ARBA00023136"/>
    </source>
</evidence>
<comment type="catalytic activity">
    <reaction evidence="1">
        <text>ATP + protein L-histidine = ADP + protein N-phospho-L-histidine.</text>
        <dbReference type="EC" id="2.7.13.3"/>
    </reaction>
</comment>
<keyword evidence="11" id="KW-0902">Two-component regulatory system</keyword>
<feature type="transmembrane region" description="Helical" evidence="13">
    <location>
        <begin position="12"/>
        <end position="31"/>
    </location>
</feature>
<dbReference type="Gene3D" id="3.30.450.20">
    <property type="entry name" value="PAS domain"/>
    <property type="match status" value="1"/>
</dbReference>
<dbReference type="InterPro" id="IPR003594">
    <property type="entry name" value="HATPase_dom"/>
</dbReference>
<evidence type="ECO:0000313" key="16">
    <source>
        <dbReference type="Proteomes" id="UP000256779"/>
    </source>
</evidence>
<evidence type="ECO:0000256" key="4">
    <source>
        <dbReference type="ARBA" id="ARBA00022553"/>
    </source>
</evidence>
<dbReference type="CDD" id="cd16917">
    <property type="entry name" value="HATPase_UhpB-NarQ-NarX-like"/>
    <property type="match status" value="1"/>
</dbReference>
<evidence type="ECO:0000256" key="2">
    <source>
        <dbReference type="ARBA" id="ARBA00004141"/>
    </source>
</evidence>
<evidence type="ECO:0000256" key="1">
    <source>
        <dbReference type="ARBA" id="ARBA00000085"/>
    </source>
</evidence>
<keyword evidence="10 13" id="KW-1133">Transmembrane helix</keyword>
<dbReference type="AlphaFoldDB" id="A0A3D9LIF4"/>
<keyword evidence="16" id="KW-1185">Reference proteome</keyword>
<evidence type="ECO:0000256" key="5">
    <source>
        <dbReference type="ARBA" id="ARBA00022679"/>
    </source>
</evidence>
<dbReference type="Proteomes" id="UP000256779">
    <property type="component" value="Unassembled WGS sequence"/>
</dbReference>
<dbReference type="GO" id="GO:0046983">
    <property type="term" value="F:protein dimerization activity"/>
    <property type="evidence" value="ECO:0007669"/>
    <property type="project" value="InterPro"/>
</dbReference>
<keyword evidence="6 13" id="KW-0812">Transmembrane</keyword>
<sequence length="591" mass="67220">MAHQRFKKLGLFYLIALGCIALSIVVSQILIQTSISRQQDDSHIINIAGRQRMLSQKISKVALKIQTQTGNETANKKELKEALRLWKSAHEKLQTGKDSLQTGEPPSAIIQGMFAEINPHFEQIYQHASALLAPDLTNAQINKHVEKILQHENAFLQGMDRIVLQRDLEAQDKVRSLRHTEIYLFIISILIIVLELIFVFTPLAKSIRATVQELLDSEKASQKMTRELSKLYDELGKSYQDLEAVNVQPNSPSLFASLNAKGEFTYLAPQFIELMELEENLPPTSIRFLLADSGYQQDFIDGLLPILKKKQNWSGEIRLITEPGDFIWLESFLIPIHSANEIKWIARDITELKEAKIRSREINKERIEKSVKEQQYRSALILQGQEEERKRLSREIHDGVGQMLSAMKLLLESFGPTSGPMKKRLEDAKGLMKSIIQEVRRVSFNLTPSSLDDFGLVPAVNKFCEEINTVAKAKLTFINETRFINRLESNIETNLYRIIQEAVNNALKYAKASNITVRFAHNINSLVISIEDDGRGFDFSRVERSGHFEKAGHGIFNMKERTSYIGGVFNLETELDKGTKISITLSLDKND</sequence>